<organism evidence="5 6">
    <name type="scientific">Kiloniella spongiae</name>
    <dbReference type="NCBI Taxonomy" id="1489064"/>
    <lineage>
        <taxon>Bacteria</taxon>
        <taxon>Pseudomonadati</taxon>
        <taxon>Pseudomonadota</taxon>
        <taxon>Alphaproteobacteria</taxon>
        <taxon>Rhodospirillales</taxon>
        <taxon>Kiloniellaceae</taxon>
        <taxon>Kiloniella</taxon>
    </lineage>
</organism>
<dbReference type="InterPro" id="IPR023214">
    <property type="entry name" value="HAD_sf"/>
</dbReference>
<dbReference type="InterPro" id="IPR041492">
    <property type="entry name" value="HAD_2"/>
</dbReference>
<keyword evidence="5" id="KW-0378">Hydrolase</keyword>
<dbReference type="AlphaFoldDB" id="A0A0H2MGK3"/>
<dbReference type="GO" id="GO:0008967">
    <property type="term" value="F:phosphoglycolate phosphatase activity"/>
    <property type="evidence" value="ECO:0007669"/>
    <property type="project" value="UniProtKB-EC"/>
</dbReference>
<reference evidence="5 6" key="1">
    <citation type="submission" date="2015-03" db="EMBL/GenBank/DDBJ databases">
        <title>Genome Sequence of Kiloniella spongiae MEBiC09566, isolated from a marine sponge.</title>
        <authorList>
            <person name="Shao Z."/>
            <person name="Wang L."/>
            <person name="Li X."/>
        </authorList>
    </citation>
    <scope>NUCLEOTIDE SEQUENCE [LARGE SCALE GENOMIC DNA]</scope>
    <source>
        <strain evidence="5 6">MEBiC09566</strain>
    </source>
</reference>
<dbReference type="STRING" id="1489064.WH96_06750"/>
<dbReference type="RefSeq" id="WP_047763420.1">
    <property type="nucleotide sequence ID" value="NZ_LAQL01000004.1"/>
</dbReference>
<dbReference type="GO" id="GO:0006281">
    <property type="term" value="P:DNA repair"/>
    <property type="evidence" value="ECO:0007669"/>
    <property type="project" value="TreeGrafter"/>
</dbReference>
<evidence type="ECO:0000313" key="5">
    <source>
        <dbReference type="EMBL" id="KLN61341.1"/>
    </source>
</evidence>
<dbReference type="Proteomes" id="UP000035444">
    <property type="component" value="Unassembled WGS sequence"/>
</dbReference>
<dbReference type="SFLD" id="SFLDG01129">
    <property type="entry name" value="C1.5:_HAD__Beta-PGM__Phosphata"/>
    <property type="match status" value="1"/>
</dbReference>
<evidence type="ECO:0000256" key="2">
    <source>
        <dbReference type="ARBA" id="ARBA00004818"/>
    </source>
</evidence>
<evidence type="ECO:0000256" key="4">
    <source>
        <dbReference type="ARBA" id="ARBA00013078"/>
    </source>
</evidence>
<proteinExistence type="inferred from homology"/>
<dbReference type="SUPFAM" id="SSF56784">
    <property type="entry name" value="HAD-like"/>
    <property type="match status" value="1"/>
</dbReference>
<dbReference type="Gene3D" id="1.10.150.730">
    <property type="match status" value="1"/>
</dbReference>
<dbReference type="EC" id="3.1.3.18" evidence="4"/>
<evidence type="ECO:0000313" key="6">
    <source>
        <dbReference type="Proteomes" id="UP000035444"/>
    </source>
</evidence>
<sequence length="215" mass="24087">MTSSFPKAVVFDWDNTLIDSWISIHHALSVTFNEMGQDPWTLEEVKDRVRASARESFPKIFGDKVEIATKIFYNTYEASHLDVLAPLPQAKELLEFLVSQGVYLSIVSNKKGYILRKEVTHLGWDGFFQNIIGANDAAKDKPDPGVMDLALKGSELSQDKGVWFVGDTDIDLQCAHNCACYPVLIRPDAPRDEEFIECKPALHFASCGEMKAFLA</sequence>
<name>A0A0H2MGK3_9PROT</name>
<comment type="similarity">
    <text evidence="3">Belongs to the HAD-like hydrolase superfamily. CbbY/CbbZ/Gph/YieH family.</text>
</comment>
<dbReference type="SFLD" id="SFLDS00003">
    <property type="entry name" value="Haloacid_Dehalogenase"/>
    <property type="match status" value="1"/>
</dbReference>
<dbReference type="PANTHER" id="PTHR43434">
    <property type="entry name" value="PHOSPHOGLYCOLATE PHOSPHATASE"/>
    <property type="match status" value="1"/>
</dbReference>
<dbReference type="Pfam" id="PF13419">
    <property type="entry name" value="HAD_2"/>
    <property type="match status" value="1"/>
</dbReference>
<dbReference type="InterPro" id="IPR050155">
    <property type="entry name" value="HAD-like_hydrolase_sf"/>
</dbReference>
<comment type="pathway">
    <text evidence="2">Organic acid metabolism; glycolate biosynthesis; glycolate from 2-phosphoglycolate: step 1/1.</text>
</comment>
<dbReference type="EMBL" id="LAQL01000004">
    <property type="protein sequence ID" value="KLN61341.1"/>
    <property type="molecule type" value="Genomic_DNA"/>
</dbReference>
<protein>
    <recommendedName>
        <fullName evidence="4">phosphoglycolate phosphatase</fullName>
        <ecNumber evidence="4">3.1.3.18</ecNumber>
    </recommendedName>
</protein>
<accession>A0A0H2MGK3</accession>
<dbReference type="OrthoDB" id="9782449at2"/>
<gene>
    <name evidence="5" type="ORF">WH96_06750</name>
</gene>
<dbReference type="Gene3D" id="3.40.50.1000">
    <property type="entry name" value="HAD superfamily/HAD-like"/>
    <property type="match status" value="1"/>
</dbReference>
<evidence type="ECO:0000256" key="3">
    <source>
        <dbReference type="ARBA" id="ARBA00006171"/>
    </source>
</evidence>
<keyword evidence="6" id="KW-1185">Reference proteome</keyword>
<comment type="catalytic activity">
    <reaction evidence="1">
        <text>2-phosphoglycolate + H2O = glycolate + phosphate</text>
        <dbReference type="Rhea" id="RHEA:14369"/>
        <dbReference type="ChEBI" id="CHEBI:15377"/>
        <dbReference type="ChEBI" id="CHEBI:29805"/>
        <dbReference type="ChEBI" id="CHEBI:43474"/>
        <dbReference type="ChEBI" id="CHEBI:58033"/>
        <dbReference type="EC" id="3.1.3.18"/>
    </reaction>
</comment>
<dbReference type="GO" id="GO:0005829">
    <property type="term" value="C:cytosol"/>
    <property type="evidence" value="ECO:0007669"/>
    <property type="project" value="TreeGrafter"/>
</dbReference>
<dbReference type="PANTHER" id="PTHR43434:SF1">
    <property type="entry name" value="PHOSPHOGLYCOLATE PHOSPHATASE"/>
    <property type="match status" value="1"/>
</dbReference>
<dbReference type="InterPro" id="IPR036412">
    <property type="entry name" value="HAD-like_sf"/>
</dbReference>
<evidence type="ECO:0000256" key="1">
    <source>
        <dbReference type="ARBA" id="ARBA00000830"/>
    </source>
</evidence>
<comment type="caution">
    <text evidence="5">The sequence shown here is derived from an EMBL/GenBank/DDBJ whole genome shotgun (WGS) entry which is preliminary data.</text>
</comment>